<keyword evidence="3" id="KW-1185">Reference proteome</keyword>
<organism evidence="2 3">
    <name type="scientific">Weissella diestrammenae</name>
    <dbReference type="NCBI Taxonomy" id="1162633"/>
    <lineage>
        <taxon>Bacteria</taxon>
        <taxon>Bacillati</taxon>
        <taxon>Bacillota</taxon>
        <taxon>Bacilli</taxon>
        <taxon>Lactobacillales</taxon>
        <taxon>Lactobacillaceae</taxon>
        <taxon>Weissella</taxon>
    </lineage>
</organism>
<sequence length="189" mass="20733">MNLTKINIMLMGALGLGFSFLPQQALAQTTTDSAFMISDAGSLGEHFSAGCIRFQMTTSQALDTPEKHIFHNSVVSTDNSEVTFDDTRVQRPNGQQYQISVQQTGTTWSPLTTGPHSIPQSGLVIYYQNYPLASAAAVFVQSNPSEQRGTVTIPIQENTFEAHLAMNQSIQPDVAYETQLSWQIEDTPT</sequence>
<feature type="signal peptide" evidence="1">
    <location>
        <begin position="1"/>
        <end position="27"/>
    </location>
</feature>
<evidence type="ECO:0008006" key="4">
    <source>
        <dbReference type="Google" id="ProtNLM"/>
    </source>
</evidence>
<dbReference type="AlphaFoldDB" id="A0A7G9T719"/>
<keyword evidence="1" id="KW-0732">Signal</keyword>
<dbReference type="Proteomes" id="UP000515800">
    <property type="component" value="Chromosome"/>
</dbReference>
<reference evidence="2 3" key="1">
    <citation type="submission" date="2020-08" db="EMBL/GenBank/DDBJ databases">
        <title>Genome sequence of Weissella diestrammenae KACC 16890T.</title>
        <authorList>
            <person name="Hyun D.-W."/>
            <person name="Bae J.-W."/>
        </authorList>
    </citation>
    <scope>NUCLEOTIDE SEQUENCE [LARGE SCALE GENOMIC DNA]</scope>
    <source>
        <strain evidence="2 3">KACC 16890</strain>
    </source>
</reference>
<accession>A0A7G9T719</accession>
<evidence type="ECO:0000256" key="1">
    <source>
        <dbReference type="SAM" id="SignalP"/>
    </source>
</evidence>
<dbReference type="RefSeq" id="WP_187529722.1">
    <property type="nucleotide sequence ID" value="NZ_CP060724.1"/>
</dbReference>
<feature type="chain" id="PRO_5028966029" description="WxL domain-containing protein" evidence="1">
    <location>
        <begin position="28"/>
        <end position="189"/>
    </location>
</feature>
<evidence type="ECO:0000313" key="3">
    <source>
        <dbReference type="Proteomes" id="UP000515800"/>
    </source>
</evidence>
<proteinExistence type="predicted"/>
<gene>
    <name evidence="2" type="ORF">H9L19_03275</name>
</gene>
<name>A0A7G9T719_9LACO</name>
<protein>
    <recommendedName>
        <fullName evidence="4">WxL domain-containing protein</fullName>
    </recommendedName>
</protein>
<dbReference type="EMBL" id="CP060724">
    <property type="protein sequence ID" value="QNN75894.1"/>
    <property type="molecule type" value="Genomic_DNA"/>
</dbReference>
<dbReference type="KEGG" id="wdi:H9L19_03275"/>
<evidence type="ECO:0000313" key="2">
    <source>
        <dbReference type="EMBL" id="QNN75894.1"/>
    </source>
</evidence>